<keyword evidence="2" id="KW-1185">Reference proteome</keyword>
<organism evidence="1 2">
    <name type="scientific">Prosthecobacter algae</name>
    <dbReference type="NCBI Taxonomy" id="1144682"/>
    <lineage>
        <taxon>Bacteria</taxon>
        <taxon>Pseudomonadati</taxon>
        <taxon>Verrucomicrobiota</taxon>
        <taxon>Verrucomicrobiia</taxon>
        <taxon>Verrucomicrobiales</taxon>
        <taxon>Verrucomicrobiaceae</taxon>
        <taxon>Prosthecobacter</taxon>
    </lineage>
</organism>
<name>A0ABP9NYL0_9BACT</name>
<accession>A0ABP9NYL0</accession>
<sequence>MPALPYGRSTGHRPASERGRVFEGLKPWLAENADHDDQLLTAGQLGLSETAIRVQAHRLHKRYPERVEAEVGQTLTTGASLAEEMQHLFAALASQ</sequence>
<gene>
    <name evidence="1" type="ORF">GCM10023213_13600</name>
</gene>
<reference evidence="2" key="1">
    <citation type="journal article" date="2019" name="Int. J. Syst. Evol. Microbiol.">
        <title>The Global Catalogue of Microorganisms (GCM) 10K type strain sequencing project: providing services to taxonomists for standard genome sequencing and annotation.</title>
        <authorList>
            <consortium name="The Broad Institute Genomics Platform"/>
            <consortium name="The Broad Institute Genome Sequencing Center for Infectious Disease"/>
            <person name="Wu L."/>
            <person name="Ma J."/>
        </authorList>
    </citation>
    <scope>NUCLEOTIDE SEQUENCE [LARGE SCALE GENOMIC DNA]</scope>
    <source>
        <strain evidence="2">JCM 18053</strain>
    </source>
</reference>
<protein>
    <submittedName>
        <fullName evidence="1">Uncharacterized protein</fullName>
    </submittedName>
</protein>
<proteinExistence type="predicted"/>
<dbReference type="Proteomes" id="UP001499852">
    <property type="component" value="Unassembled WGS sequence"/>
</dbReference>
<comment type="caution">
    <text evidence="1">The sequence shown here is derived from an EMBL/GenBank/DDBJ whole genome shotgun (WGS) entry which is preliminary data.</text>
</comment>
<evidence type="ECO:0000313" key="2">
    <source>
        <dbReference type="Proteomes" id="UP001499852"/>
    </source>
</evidence>
<evidence type="ECO:0000313" key="1">
    <source>
        <dbReference type="EMBL" id="GAA5137196.1"/>
    </source>
</evidence>
<dbReference type="EMBL" id="BAABIA010000002">
    <property type="protein sequence ID" value="GAA5137196.1"/>
    <property type="molecule type" value="Genomic_DNA"/>
</dbReference>